<dbReference type="InterPro" id="IPR016156">
    <property type="entry name" value="FAD/NAD-linked_Rdtase_dimer_sf"/>
</dbReference>
<dbReference type="SUPFAM" id="SSF55424">
    <property type="entry name" value="FAD/NAD-linked reductases, dimerisation (C-terminal) domain"/>
    <property type="match status" value="1"/>
</dbReference>
<dbReference type="GO" id="GO:0016491">
    <property type="term" value="F:oxidoreductase activity"/>
    <property type="evidence" value="ECO:0007669"/>
    <property type="project" value="InterPro"/>
</dbReference>
<feature type="domain" description="Rhodanese" evidence="5">
    <location>
        <begin position="473"/>
        <end position="560"/>
    </location>
</feature>
<dbReference type="InterPro" id="IPR023753">
    <property type="entry name" value="FAD/NAD-binding_dom"/>
</dbReference>
<dbReference type="Gene3D" id="3.50.50.60">
    <property type="entry name" value="FAD/NAD(P)-binding domain"/>
    <property type="match status" value="2"/>
</dbReference>
<dbReference type="EMBL" id="ML994641">
    <property type="protein sequence ID" value="KAF2183770.1"/>
    <property type="molecule type" value="Genomic_DNA"/>
</dbReference>
<reference evidence="6" key="1">
    <citation type="journal article" date="2020" name="Stud. Mycol.">
        <title>101 Dothideomycetes genomes: a test case for predicting lifestyles and emergence of pathogens.</title>
        <authorList>
            <person name="Haridas S."/>
            <person name="Albert R."/>
            <person name="Binder M."/>
            <person name="Bloem J."/>
            <person name="Labutti K."/>
            <person name="Salamov A."/>
            <person name="Andreopoulos B."/>
            <person name="Baker S."/>
            <person name="Barry K."/>
            <person name="Bills G."/>
            <person name="Bluhm B."/>
            <person name="Cannon C."/>
            <person name="Castanera R."/>
            <person name="Culley D."/>
            <person name="Daum C."/>
            <person name="Ezra D."/>
            <person name="Gonzalez J."/>
            <person name="Henrissat B."/>
            <person name="Kuo A."/>
            <person name="Liang C."/>
            <person name="Lipzen A."/>
            <person name="Lutzoni F."/>
            <person name="Magnuson J."/>
            <person name="Mondo S."/>
            <person name="Nolan M."/>
            <person name="Ohm R."/>
            <person name="Pangilinan J."/>
            <person name="Park H.-J."/>
            <person name="Ramirez L."/>
            <person name="Alfaro M."/>
            <person name="Sun H."/>
            <person name="Tritt A."/>
            <person name="Yoshinaga Y."/>
            <person name="Zwiers L.-H."/>
            <person name="Turgeon B."/>
            <person name="Goodwin S."/>
            <person name="Spatafora J."/>
            <person name="Crous P."/>
            <person name="Grigoriev I."/>
        </authorList>
    </citation>
    <scope>NUCLEOTIDE SEQUENCE</scope>
    <source>
        <strain evidence="6">CBS 207.26</strain>
    </source>
</reference>
<comment type="similarity">
    <text evidence="2">Belongs to the class-III pyridine nucleotide-disulfide oxidoreductase family.</text>
</comment>
<dbReference type="Pfam" id="PF07992">
    <property type="entry name" value="Pyr_redox_2"/>
    <property type="match status" value="1"/>
</dbReference>
<dbReference type="InterPro" id="IPR004099">
    <property type="entry name" value="Pyr_nucl-diS_OxRdtase_dimer"/>
</dbReference>
<dbReference type="PROSITE" id="PS50206">
    <property type="entry name" value="RHODANESE_3"/>
    <property type="match status" value="1"/>
</dbReference>
<evidence type="ECO:0000256" key="1">
    <source>
        <dbReference type="ARBA" id="ARBA00001974"/>
    </source>
</evidence>
<sequence length="564" mass="60493">MGEPLETKEPMKLVIVGGVAGGLSFAARARRLSEFASITVIEAGPFVGYANCGVPYALGGIISSTSSLVLQTPESFKARFNIDVLHNTEVLRVDRGTKTVVYSGEDGEERAMGYDKLILAQGAEPFHPPIPGSDAPNIFSLQTIPDLERIKKYMAAHNSNSVSIIGGGFIGLEAAESLHALGLKISIIEYASHVFPPVDHDIAEPIHTELRRNDISLHLNARIKEIVPPNENSGSHVVLEDGEEIEGDVVLLVVGVRPRAALAGAAGLEVGKSGVVTNEYMQTSDPDIYAVGDMAATKHRITGQAQNLALAGPANRQGRLVADHIFGGPVCYRGNVGTSICRIFSLTVGIVGLSISSLKNLGMEFEYATIHPPHHAGYYPGATPMTLKLAFSQTGKVLGAQVLGKEGVNKRIDILATAIQARMSVFDLEHLELGYAPPFSSAKDPVNMVGFVASNVLRGDVEVAHAEDLMDGMLKEYQIIDVRSPGEFAKGHVVGAMLIPLDKLRGELKGIDRERKVLVYCQVGYRGYLSYRILKQSGFEVWNLDGGYKGVVQGGYTELQASLA</sequence>
<dbReference type="Proteomes" id="UP000800200">
    <property type="component" value="Unassembled WGS sequence"/>
</dbReference>
<comment type="cofactor">
    <cofactor evidence="1">
        <name>FAD</name>
        <dbReference type="ChEBI" id="CHEBI:57692"/>
    </cofactor>
</comment>
<dbReference type="InterPro" id="IPR050260">
    <property type="entry name" value="FAD-bd_OxRdtase"/>
</dbReference>
<keyword evidence="7" id="KW-1185">Reference proteome</keyword>
<dbReference type="InterPro" id="IPR036188">
    <property type="entry name" value="FAD/NAD-bd_sf"/>
</dbReference>
<protein>
    <recommendedName>
        <fullName evidence="5">Rhodanese domain-containing protein</fullName>
    </recommendedName>
</protein>
<dbReference type="SUPFAM" id="SSF52821">
    <property type="entry name" value="Rhodanese/Cell cycle control phosphatase"/>
    <property type="match status" value="1"/>
</dbReference>
<evidence type="ECO:0000313" key="7">
    <source>
        <dbReference type="Proteomes" id="UP000800200"/>
    </source>
</evidence>
<proteinExistence type="inferred from homology"/>
<dbReference type="SMART" id="SM00450">
    <property type="entry name" value="RHOD"/>
    <property type="match status" value="1"/>
</dbReference>
<dbReference type="SUPFAM" id="SSF51905">
    <property type="entry name" value="FAD/NAD(P)-binding domain"/>
    <property type="match status" value="1"/>
</dbReference>
<evidence type="ECO:0000256" key="4">
    <source>
        <dbReference type="ARBA" id="ARBA00022827"/>
    </source>
</evidence>
<gene>
    <name evidence="6" type="ORF">K469DRAFT_710569</name>
</gene>
<dbReference type="PRINTS" id="PR00411">
    <property type="entry name" value="PNDRDTASEI"/>
</dbReference>
<keyword evidence="3" id="KW-0285">Flavoprotein</keyword>
<dbReference type="Pfam" id="PF00581">
    <property type="entry name" value="Rhodanese"/>
    <property type="match status" value="1"/>
</dbReference>
<dbReference type="Pfam" id="PF02852">
    <property type="entry name" value="Pyr_redox_dim"/>
    <property type="match status" value="1"/>
</dbReference>
<evidence type="ECO:0000256" key="2">
    <source>
        <dbReference type="ARBA" id="ARBA00009130"/>
    </source>
</evidence>
<dbReference type="Gene3D" id="3.40.250.10">
    <property type="entry name" value="Rhodanese-like domain"/>
    <property type="match status" value="1"/>
</dbReference>
<evidence type="ECO:0000256" key="3">
    <source>
        <dbReference type="ARBA" id="ARBA00022630"/>
    </source>
</evidence>
<evidence type="ECO:0000313" key="6">
    <source>
        <dbReference type="EMBL" id="KAF2183770.1"/>
    </source>
</evidence>
<dbReference type="InterPro" id="IPR001763">
    <property type="entry name" value="Rhodanese-like_dom"/>
</dbReference>
<dbReference type="PRINTS" id="PR00368">
    <property type="entry name" value="FADPNR"/>
</dbReference>
<dbReference type="InterPro" id="IPR036873">
    <property type="entry name" value="Rhodanese-like_dom_sf"/>
</dbReference>
<accession>A0A6A6E0Q9</accession>
<evidence type="ECO:0000259" key="5">
    <source>
        <dbReference type="PROSITE" id="PS50206"/>
    </source>
</evidence>
<name>A0A6A6E0Q9_9PEZI</name>
<dbReference type="OrthoDB" id="361797at2759"/>
<dbReference type="PANTHER" id="PTHR43429">
    <property type="entry name" value="PYRIDINE NUCLEOTIDE-DISULFIDE OXIDOREDUCTASE DOMAIN-CONTAINING"/>
    <property type="match status" value="1"/>
</dbReference>
<organism evidence="6 7">
    <name type="scientific">Zopfia rhizophila CBS 207.26</name>
    <dbReference type="NCBI Taxonomy" id="1314779"/>
    <lineage>
        <taxon>Eukaryota</taxon>
        <taxon>Fungi</taxon>
        <taxon>Dikarya</taxon>
        <taxon>Ascomycota</taxon>
        <taxon>Pezizomycotina</taxon>
        <taxon>Dothideomycetes</taxon>
        <taxon>Dothideomycetes incertae sedis</taxon>
        <taxon>Zopfiaceae</taxon>
        <taxon>Zopfia</taxon>
    </lineage>
</organism>
<dbReference type="AlphaFoldDB" id="A0A6A6E0Q9"/>
<keyword evidence="4" id="KW-0274">FAD</keyword>